<dbReference type="EMBL" id="MEHJ01000001">
    <property type="protein sequence ID" value="OEJ28837.1"/>
    <property type="molecule type" value="Genomic_DNA"/>
</dbReference>
<accession>A0A1E5PH45</accession>
<proteinExistence type="predicted"/>
<dbReference type="AlphaFoldDB" id="A0A1E5PH45"/>
<dbReference type="RefSeq" id="WP_069774577.1">
    <property type="nucleotide sequence ID" value="NZ_MEHI01000001.1"/>
</dbReference>
<gene>
    <name evidence="1" type="ORF">AS594_34775</name>
</gene>
<evidence type="ECO:0000313" key="1">
    <source>
        <dbReference type="EMBL" id="OEJ28837.1"/>
    </source>
</evidence>
<protein>
    <submittedName>
        <fullName evidence="1">Uncharacterized protein</fullName>
    </submittedName>
</protein>
<organism evidence="1 2">
    <name type="scientific">Streptomyces agglomeratus</name>
    <dbReference type="NCBI Taxonomy" id="285458"/>
    <lineage>
        <taxon>Bacteria</taxon>
        <taxon>Bacillati</taxon>
        <taxon>Actinomycetota</taxon>
        <taxon>Actinomycetes</taxon>
        <taxon>Kitasatosporales</taxon>
        <taxon>Streptomycetaceae</taxon>
        <taxon>Streptomyces</taxon>
    </lineage>
</organism>
<comment type="caution">
    <text evidence="1">The sequence shown here is derived from an EMBL/GenBank/DDBJ whole genome shotgun (WGS) entry which is preliminary data.</text>
</comment>
<name>A0A1E5PH45_9ACTN</name>
<reference evidence="1 2" key="1">
    <citation type="submission" date="2016-08" db="EMBL/GenBank/DDBJ databases">
        <title>Complete genome sequence of Streptomyces agglomeratus strain 6-3-2, a novel anti-MRSA actinomycete isolated from Wuli of Tebit, China.</title>
        <authorList>
            <person name="Chen X."/>
        </authorList>
    </citation>
    <scope>NUCLEOTIDE SEQUENCE [LARGE SCALE GENOMIC DNA]</scope>
    <source>
        <strain evidence="1 2">6-3-2</strain>
    </source>
</reference>
<evidence type="ECO:0000313" key="2">
    <source>
        <dbReference type="Proteomes" id="UP000095759"/>
    </source>
</evidence>
<sequence length="71" mass="7883">MLFTAIGDWTGDHLFVGAPGDWAHAPAVRESVVTRRLGELRVERIDAPCQLRIIICQTLLDPSECALIVLR</sequence>
<dbReference type="Proteomes" id="UP000095759">
    <property type="component" value="Unassembled WGS sequence"/>
</dbReference>
<keyword evidence="2" id="KW-1185">Reference proteome</keyword>